<accession>A0A2A9HH66</accession>
<evidence type="ECO:0000256" key="3">
    <source>
        <dbReference type="RuleBase" id="RU362132"/>
    </source>
</evidence>
<comment type="similarity">
    <text evidence="1 3">Belongs to the TPP enzyme family.</text>
</comment>
<dbReference type="InterPro" id="IPR012001">
    <property type="entry name" value="Thiamin_PyroP_enz_TPP-bd_dom"/>
</dbReference>
<protein>
    <submittedName>
        <fullName evidence="7">Acetolactate synthase-1/2/3 large subunit</fullName>
    </submittedName>
</protein>
<evidence type="ECO:0000259" key="4">
    <source>
        <dbReference type="Pfam" id="PF00205"/>
    </source>
</evidence>
<dbReference type="Pfam" id="PF02775">
    <property type="entry name" value="TPP_enzyme_C"/>
    <property type="match status" value="1"/>
</dbReference>
<dbReference type="SUPFAM" id="SSF52518">
    <property type="entry name" value="Thiamin diphosphate-binding fold (THDP-binding)"/>
    <property type="match status" value="2"/>
</dbReference>
<dbReference type="GO" id="GO:0009099">
    <property type="term" value="P:L-valine biosynthetic process"/>
    <property type="evidence" value="ECO:0007669"/>
    <property type="project" value="TreeGrafter"/>
</dbReference>
<proteinExistence type="inferred from homology"/>
<dbReference type="InterPro" id="IPR029061">
    <property type="entry name" value="THDP-binding"/>
</dbReference>
<sequence length="551" mass="58129">MREMTGGEAVYEALRALGVEHVFGIVSVHNIPIYDAIHRLGGITPVAVRHEQGAVHAADGYARATGKLGVAIASTGPGTTNAMTGLYEAQFASSRVLLITGQVESLYYGKGKGFLHEAEAQLPMLRTVTRRAESVRRTEEIAETIIAVARDIQTGRPAPGAVEIPIDLQYGRAEVDIPHIEGWPRVRPGRDALARAADILRSARRVLIWAGGGVLASGAEGELQTLAESLGAPVVTSANGRGAIPEDHPLALGPLSAHPALQELFDTADVILAVGTRFQAGATRNWSLRWPGRLIHIDADPGVIGRNYTADVAVVGDARLALAALVRDLAGVRVEPAFAARAAELKEAARAQIRREIGPDYAAIMDAIREVTPRDALIVRDATVPAYLWGNRLLPILAPRTSIYPTSAAIGPAMPLAIGAAIGAGRPAVVIQGDGGFMLNIGELATAAQYRVPVVVCVFNDHGYGVLRTIEARTFEGRQFGVDLATPDFVQVARGMGVPAEAVDSPAAFRAALERGLASDGPYLLDIDMSKLTPMGGLGSPPPKRTPDIAD</sequence>
<comment type="caution">
    <text evidence="7">The sequence shown here is derived from an EMBL/GenBank/DDBJ whole genome shotgun (WGS) entry which is preliminary data.</text>
</comment>
<dbReference type="InterPro" id="IPR029035">
    <property type="entry name" value="DHS-like_NAD/FAD-binding_dom"/>
</dbReference>
<dbReference type="GO" id="GO:0003984">
    <property type="term" value="F:acetolactate synthase activity"/>
    <property type="evidence" value="ECO:0007669"/>
    <property type="project" value="TreeGrafter"/>
</dbReference>
<dbReference type="Pfam" id="PF00205">
    <property type="entry name" value="TPP_enzyme_M"/>
    <property type="match status" value="1"/>
</dbReference>
<organism evidence="7 8">
    <name type="scientific">Tepidiforma thermophila (strain KCTC 52669 / CGMCC 1.13589 / G233)</name>
    <dbReference type="NCBI Taxonomy" id="2761530"/>
    <lineage>
        <taxon>Bacteria</taxon>
        <taxon>Bacillati</taxon>
        <taxon>Chloroflexota</taxon>
        <taxon>Tepidiformia</taxon>
        <taxon>Tepidiformales</taxon>
        <taxon>Tepidiformaceae</taxon>
        <taxon>Tepidiforma</taxon>
    </lineage>
</organism>
<dbReference type="Gene3D" id="3.40.50.970">
    <property type="match status" value="2"/>
</dbReference>
<dbReference type="EMBL" id="PDJQ01000001">
    <property type="protein sequence ID" value="PFG74335.1"/>
    <property type="molecule type" value="Genomic_DNA"/>
</dbReference>
<dbReference type="InterPro" id="IPR045229">
    <property type="entry name" value="TPP_enz"/>
</dbReference>
<reference evidence="7 8" key="1">
    <citation type="submission" date="2017-09" db="EMBL/GenBank/DDBJ databases">
        <title>Sequencing the genomes of two abundant thermophiles in Great Basin hot springs: Thermocrinis jamiesonii and novel Chloroflexi Thermoflexus hugenholtzii.</title>
        <authorList>
            <person name="Hedlund B."/>
        </authorList>
    </citation>
    <scope>NUCLEOTIDE SEQUENCE [LARGE SCALE GENOMIC DNA]</scope>
    <source>
        <strain evidence="7 8">G233</strain>
    </source>
</reference>
<dbReference type="InterPro" id="IPR012000">
    <property type="entry name" value="Thiamin_PyroP_enz_cen_dom"/>
</dbReference>
<dbReference type="PANTHER" id="PTHR18968:SF13">
    <property type="entry name" value="ACETOLACTATE SYNTHASE CATALYTIC SUBUNIT, MITOCHONDRIAL"/>
    <property type="match status" value="1"/>
</dbReference>
<dbReference type="Pfam" id="PF02776">
    <property type="entry name" value="TPP_enzyme_N"/>
    <property type="match status" value="1"/>
</dbReference>
<dbReference type="Proteomes" id="UP000223071">
    <property type="component" value="Unassembled WGS sequence"/>
</dbReference>
<gene>
    <name evidence="7" type="ORF">A9A59_1554</name>
</gene>
<evidence type="ECO:0000256" key="2">
    <source>
        <dbReference type="ARBA" id="ARBA00023052"/>
    </source>
</evidence>
<dbReference type="SUPFAM" id="SSF52467">
    <property type="entry name" value="DHS-like NAD/FAD-binding domain"/>
    <property type="match status" value="1"/>
</dbReference>
<keyword evidence="2 3" id="KW-0786">Thiamine pyrophosphate</keyword>
<evidence type="ECO:0000313" key="8">
    <source>
        <dbReference type="Proteomes" id="UP000223071"/>
    </source>
</evidence>
<keyword evidence="8" id="KW-1185">Reference proteome</keyword>
<dbReference type="CDD" id="cd00568">
    <property type="entry name" value="TPP_enzymes"/>
    <property type="match status" value="1"/>
</dbReference>
<dbReference type="GO" id="GO:0005948">
    <property type="term" value="C:acetolactate synthase complex"/>
    <property type="evidence" value="ECO:0007669"/>
    <property type="project" value="TreeGrafter"/>
</dbReference>
<dbReference type="GO" id="GO:0030976">
    <property type="term" value="F:thiamine pyrophosphate binding"/>
    <property type="evidence" value="ECO:0007669"/>
    <property type="project" value="InterPro"/>
</dbReference>
<dbReference type="NCBIfam" id="NF005470">
    <property type="entry name" value="PRK07064.1"/>
    <property type="match status" value="1"/>
</dbReference>
<evidence type="ECO:0000313" key="7">
    <source>
        <dbReference type="EMBL" id="PFG74335.1"/>
    </source>
</evidence>
<name>A0A2A9HH66_TEPT2</name>
<evidence type="ECO:0000256" key="1">
    <source>
        <dbReference type="ARBA" id="ARBA00007812"/>
    </source>
</evidence>
<dbReference type="GO" id="GO:0000287">
    <property type="term" value="F:magnesium ion binding"/>
    <property type="evidence" value="ECO:0007669"/>
    <property type="project" value="InterPro"/>
</dbReference>
<feature type="domain" description="Thiamine pyrophosphate enzyme TPP-binding" evidence="5">
    <location>
        <begin position="388"/>
        <end position="527"/>
    </location>
</feature>
<evidence type="ECO:0000259" key="6">
    <source>
        <dbReference type="Pfam" id="PF02776"/>
    </source>
</evidence>
<feature type="domain" description="Thiamine pyrophosphate enzyme N-terminal TPP-binding" evidence="6">
    <location>
        <begin position="4"/>
        <end position="116"/>
    </location>
</feature>
<dbReference type="AlphaFoldDB" id="A0A2A9HH66"/>
<dbReference type="GO" id="GO:0050660">
    <property type="term" value="F:flavin adenine dinucleotide binding"/>
    <property type="evidence" value="ECO:0007669"/>
    <property type="project" value="TreeGrafter"/>
</dbReference>
<dbReference type="InterPro" id="IPR011766">
    <property type="entry name" value="TPP_enzyme_TPP-bd"/>
</dbReference>
<dbReference type="CDD" id="cd07035">
    <property type="entry name" value="TPP_PYR_POX_like"/>
    <property type="match status" value="1"/>
</dbReference>
<feature type="domain" description="Thiamine pyrophosphate enzyme central" evidence="4">
    <location>
        <begin position="193"/>
        <end position="325"/>
    </location>
</feature>
<dbReference type="PANTHER" id="PTHR18968">
    <property type="entry name" value="THIAMINE PYROPHOSPHATE ENZYMES"/>
    <property type="match status" value="1"/>
</dbReference>
<dbReference type="GO" id="GO:0009097">
    <property type="term" value="P:isoleucine biosynthetic process"/>
    <property type="evidence" value="ECO:0007669"/>
    <property type="project" value="TreeGrafter"/>
</dbReference>
<evidence type="ECO:0000259" key="5">
    <source>
        <dbReference type="Pfam" id="PF02775"/>
    </source>
</evidence>
<dbReference type="Gene3D" id="3.40.50.1220">
    <property type="entry name" value="TPP-binding domain"/>
    <property type="match status" value="1"/>
</dbReference>